<organism evidence="6 7">
    <name type="scientific">Candidatus Segetimicrobium genomatis</name>
    <dbReference type="NCBI Taxonomy" id="2569760"/>
    <lineage>
        <taxon>Bacteria</taxon>
        <taxon>Bacillati</taxon>
        <taxon>Candidatus Sysuimicrobiota</taxon>
        <taxon>Candidatus Sysuimicrobiia</taxon>
        <taxon>Candidatus Sysuimicrobiales</taxon>
        <taxon>Candidatus Segetimicrobiaceae</taxon>
        <taxon>Candidatus Segetimicrobium</taxon>
    </lineage>
</organism>
<comment type="cofactor">
    <cofactor evidence="1">
        <name>pantetheine 4'-phosphate</name>
        <dbReference type="ChEBI" id="CHEBI:47942"/>
    </cofactor>
</comment>
<dbReference type="PANTHER" id="PTHR45527">
    <property type="entry name" value="NONRIBOSOMAL PEPTIDE SYNTHETASE"/>
    <property type="match status" value="1"/>
</dbReference>
<accession>A0A537JJX9</accession>
<sequence length="1136" mass="125597">MERRSRGSKGRPPSRRCSGACRSWPWGRIRSCGARTWDCGVSPGCRSRSSMAGERARLSEAKRRLLEQYLQGDGGRSSPETSAIPRRPPGTAIPLSFGQQQVWLHAQLASGMPLYNEAITVHRKGSLDASALERGFNEIVRRHEAWRTTFTTVDGRMVQVVNPPPTVRLPVADLRGLPEAEREPEALRLATEDLRQPFDLARGPLLRARLVRLGDDEHRLFVTLHHLIFDGVSIYRVFLPELAALHDAFSTGKPSPLSEMTIQYADYAQWQREQLQGERLSKLMAYWKKQLAGDLPVLELPTDRPRPAVQSFRGATEPVALSKGLTDALKALSQREGVTLYMTLLAAFKTLLYRYSGQEDILVGSVTAGRNHPELESLIGFFLSTVVLRTDLSGNPTFRELLRRVRETTLEALSHDEAPFEHLVKELQPQRDPGRSPLFQILFSLEAPLAPLDPGWALTQFDVDTGATKYDIYLQLDEKPDGIVGRLAYNTDVFDAPTIVRMRRHWQTLLEAVVADAGQHLGQLALLTDAERRQLSKWNDTSRAYPHACVHELFEAQVERTPDAVAVVFEGQQLTFRELNARANRVAHQLRGLGVGPEVLVGICVERSLETVEGLLGILKAGGGYVPLDPEYPKERLAFMVRDSGLKVLLTQAHLRGQLSEFDTQVVCLDSSLRADSHERSTNDRSRAEPSTVAYAIYTSGSTGRPKGVEITHRSLVNFLASMQAEPGLTANDVLLAVTTTSFDIAALELFLPLMVGARVVLASRDTAADGRQLRQALATSGATVMQATPATWRLLINAGWEGTDHLTILCGGESLPRELANELVKRGRSVWNMYGPSETTVWSTVYQVSAADGPVPLGHPVANTEVYVLDKHLQPLPVGVAGELHIGGDGVARGYLNRPDLTADKFIPNPFSETPGARLYKTGDRARHRPDGTLEFLGRLDDQVKIRGFRIELAEIEAVLASHPDVRDVVVLAREDAPGERRLVGYVVAAEKSPPPLPELYRFLRDTLPHYMIPTLVGLDALPLSPNGKVDRRALPVPELVRPESESCVAPRTPVEEIVAGIWTRVLGVEQVSVYDNFFDLGGHSLLAMQVIAELEEKLGLRSNPRELMFQTLGQLAAACDERLHALEPSRHGNV</sequence>
<dbReference type="GO" id="GO:0044550">
    <property type="term" value="P:secondary metabolite biosynthetic process"/>
    <property type="evidence" value="ECO:0007669"/>
    <property type="project" value="UniProtKB-ARBA"/>
</dbReference>
<evidence type="ECO:0000256" key="4">
    <source>
        <dbReference type="SAM" id="MobiDB-lite"/>
    </source>
</evidence>
<dbReference type="InterPro" id="IPR029058">
    <property type="entry name" value="AB_hydrolase_fold"/>
</dbReference>
<dbReference type="Gene3D" id="3.40.50.1820">
    <property type="entry name" value="alpha/beta hydrolase"/>
    <property type="match status" value="1"/>
</dbReference>
<dbReference type="InterPro" id="IPR045851">
    <property type="entry name" value="AMP-bd_C_sf"/>
</dbReference>
<dbReference type="NCBIfam" id="TIGR01733">
    <property type="entry name" value="AA-adenyl-dom"/>
    <property type="match status" value="1"/>
</dbReference>
<dbReference type="InterPro" id="IPR025110">
    <property type="entry name" value="AMP-bd_C"/>
</dbReference>
<dbReference type="GO" id="GO:0043041">
    <property type="term" value="P:amino acid activation for nonribosomal peptide biosynthetic process"/>
    <property type="evidence" value="ECO:0007669"/>
    <property type="project" value="TreeGrafter"/>
</dbReference>
<keyword evidence="2" id="KW-0596">Phosphopantetheine</keyword>
<evidence type="ECO:0000256" key="2">
    <source>
        <dbReference type="ARBA" id="ARBA00022450"/>
    </source>
</evidence>
<dbReference type="GO" id="GO:0008610">
    <property type="term" value="P:lipid biosynthetic process"/>
    <property type="evidence" value="ECO:0007669"/>
    <property type="project" value="UniProtKB-ARBA"/>
</dbReference>
<protein>
    <submittedName>
        <fullName evidence="6">Amino acid adenylation domain-containing protein</fullName>
    </submittedName>
</protein>
<dbReference type="CDD" id="cd12116">
    <property type="entry name" value="A_NRPS_Ta1_like"/>
    <property type="match status" value="1"/>
</dbReference>
<evidence type="ECO:0000313" key="7">
    <source>
        <dbReference type="Proteomes" id="UP000320048"/>
    </source>
</evidence>
<keyword evidence="3" id="KW-0597">Phosphoprotein</keyword>
<dbReference type="InterPro" id="IPR023213">
    <property type="entry name" value="CAT-like_dom_sf"/>
</dbReference>
<dbReference type="PROSITE" id="PS50075">
    <property type="entry name" value="CARRIER"/>
    <property type="match status" value="1"/>
</dbReference>
<dbReference type="Gene3D" id="3.30.559.10">
    <property type="entry name" value="Chloramphenicol acetyltransferase-like domain"/>
    <property type="match status" value="1"/>
</dbReference>
<dbReference type="PANTHER" id="PTHR45527:SF1">
    <property type="entry name" value="FATTY ACID SYNTHASE"/>
    <property type="match status" value="1"/>
</dbReference>
<dbReference type="SUPFAM" id="SSF47336">
    <property type="entry name" value="ACP-like"/>
    <property type="match status" value="1"/>
</dbReference>
<dbReference type="InterPro" id="IPR009081">
    <property type="entry name" value="PP-bd_ACP"/>
</dbReference>
<dbReference type="Pfam" id="PF00501">
    <property type="entry name" value="AMP-binding"/>
    <property type="match status" value="1"/>
</dbReference>
<dbReference type="PROSITE" id="PS00012">
    <property type="entry name" value="PHOSPHOPANTETHEINE"/>
    <property type="match status" value="1"/>
</dbReference>
<dbReference type="InterPro" id="IPR010071">
    <property type="entry name" value="AA_adenyl_dom"/>
</dbReference>
<comment type="caution">
    <text evidence="6">The sequence shown here is derived from an EMBL/GenBank/DDBJ whole genome shotgun (WGS) entry which is preliminary data.</text>
</comment>
<dbReference type="SUPFAM" id="SSF52777">
    <property type="entry name" value="CoA-dependent acyltransferases"/>
    <property type="match status" value="2"/>
</dbReference>
<evidence type="ECO:0000256" key="1">
    <source>
        <dbReference type="ARBA" id="ARBA00001957"/>
    </source>
</evidence>
<dbReference type="Gene3D" id="3.30.559.30">
    <property type="entry name" value="Nonribosomal peptide synthetase, condensation domain"/>
    <property type="match status" value="1"/>
</dbReference>
<dbReference type="GO" id="GO:0031177">
    <property type="term" value="F:phosphopantetheine binding"/>
    <property type="evidence" value="ECO:0007669"/>
    <property type="project" value="TreeGrafter"/>
</dbReference>
<dbReference type="Proteomes" id="UP000320048">
    <property type="component" value="Unassembled WGS sequence"/>
</dbReference>
<dbReference type="GO" id="GO:0003824">
    <property type="term" value="F:catalytic activity"/>
    <property type="evidence" value="ECO:0007669"/>
    <property type="project" value="InterPro"/>
</dbReference>
<dbReference type="Gene3D" id="3.40.50.980">
    <property type="match status" value="2"/>
</dbReference>
<evidence type="ECO:0000313" key="6">
    <source>
        <dbReference type="EMBL" id="TMI83426.1"/>
    </source>
</evidence>
<dbReference type="CDD" id="cd19531">
    <property type="entry name" value="LCL_NRPS-like"/>
    <property type="match status" value="1"/>
</dbReference>
<dbReference type="AlphaFoldDB" id="A0A537JJX9"/>
<dbReference type="FunFam" id="2.30.38.10:FF:000001">
    <property type="entry name" value="Non-ribosomal peptide synthetase PvdI"/>
    <property type="match status" value="1"/>
</dbReference>
<dbReference type="SUPFAM" id="SSF56801">
    <property type="entry name" value="Acetyl-CoA synthetase-like"/>
    <property type="match status" value="1"/>
</dbReference>
<dbReference type="GO" id="GO:0005829">
    <property type="term" value="C:cytosol"/>
    <property type="evidence" value="ECO:0007669"/>
    <property type="project" value="TreeGrafter"/>
</dbReference>
<dbReference type="Gene3D" id="2.30.38.10">
    <property type="entry name" value="Luciferase, Domain 3"/>
    <property type="match status" value="1"/>
</dbReference>
<dbReference type="Gene3D" id="3.30.300.30">
    <property type="match status" value="1"/>
</dbReference>
<feature type="region of interest" description="Disordered" evidence="4">
    <location>
        <begin position="69"/>
        <end position="90"/>
    </location>
</feature>
<dbReference type="FunFam" id="3.40.50.12780:FF:000012">
    <property type="entry name" value="Non-ribosomal peptide synthetase"/>
    <property type="match status" value="1"/>
</dbReference>
<dbReference type="FunFam" id="3.40.50.980:FF:000001">
    <property type="entry name" value="Non-ribosomal peptide synthetase"/>
    <property type="match status" value="1"/>
</dbReference>
<dbReference type="FunFam" id="3.30.300.30:FF:000010">
    <property type="entry name" value="Enterobactin synthetase component F"/>
    <property type="match status" value="1"/>
</dbReference>
<name>A0A537JJX9_9BACT</name>
<feature type="domain" description="Carrier" evidence="5">
    <location>
        <begin position="1051"/>
        <end position="1128"/>
    </location>
</feature>
<dbReference type="InterPro" id="IPR000873">
    <property type="entry name" value="AMP-dep_synth/lig_dom"/>
</dbReference>
<dbReference type="EMBL" id="VBAO01000076">
    <property type="protein sequence ID" value="TMI83426.1"/>
    <property type="molecule type" value="Genomic_DNA"/>
</dbReference>
<dbReference type="Pfam" id="PF13193">
    <property type="entry name" value="AMP-binding_C"/>
    <property type="match status" value="1"/>
</dbReference>
<evidence type="ECO:0000256" key="3">
    <source>
        <dbReference type="ARBA" id="ARBA00022553"/>
    </source>
</evidence>
<reference evidence="6 7" key="1">
    <citation type="journal article" date="2019" name="Nat. Microbiol.">
        <title>Mediterranean grassland soil C-N compound turnover is dependent on rainfall and depth, and is mediated by genomically divergent microorganisms.</title>
        <authorList>
            <person name="Diamond S."/>
            <person name="Andeer P.F."/>
            <person name="Li Z."/>
            <person name="Crits-Christoph A."/>
            <person name="Burstein D."/>
            <person name="Anantharaman K."/>
            <person name="Lane K.R."/>
            <person name="Thomas B.C."/>
            <person name="Pan C."/>
            <person name="Northen T.R."/>
            <person name="Banfield J.F."/>
        </authorList>
    </citation>
    <scope>NUCLEOTIDE SEQUENCE [LARGE SCALE GENOMIC DNA]</scope>
    <source>
        <strain evidence="6">NP_7</strain>
    </source>
</reference>
<dbReference type="InterPro" id="IPR036736">
    <property type="entry name" value="ACP-like_sf"/>
</dbReference>
<dbReference type="Pfam" id="PF00668">
    <property type="entry name" value="Condensation"/>
    <property type="match status" value="1"/>
</dbReference>
<dbReference type="InterPro" id="IPR001242">
    <property type="entry name" value="Condensation_dom"/>
</dbReference>
<dbReference type="Pfam" id="PF00550">
    <property type="entry name" value="PP-binding"/>
    <property type="match status" value="1"/>
</dbReference>
<proteinExistence type="predicted"/>
<dbReference type="FunFam" id="3.30.559.30:FF:000001">
    <property type="entry name" value="Non-ribosomal peptide synthetase"/>
    <property type="match status" value="1"/>
</dbReference>
<evidence type="ECO:0000259" key="5">
    <source>
        <dbReference type="PROSITE" id="PS50075"/>
    </source>
</evidence>
<dbReference type="InterPro" id="IPR006162">
    <property type="entry name" value="Ppantetheine_attach_site"/>
</dbReference>
<gene>
    <name evidence="6" type="ORF">E6H04_03000</name>
</gene>